<dbReference type="PROSITE" id="PS51192">
    <property type="entry name" value="HELICASE_ATP_BIND_1"/>
    <property type="match status" value="1"/>
</dbReference>
<dbReference type="CDD" id="cd00268">
    <property type="entry name" value="DEADc"/>
    <property type="match status" value="1"/>
</dbReference>
<feature type="compositionally biased region" description="Basic and acidic residues" evidence="8">
    <location>
        <begin position="411"/>
        <end position="458"/>
    </location>
</feature>
<evidence type="ECO:0000259" key="10">
    <source>
        <dbReference type="PROSITE" id="PS51194"/>
    </source>
</evidence>
<dbReference type="SMART" id="SM00487">
    <property type="entry name" value="DEXDc"/>
    <property type="match status" value="1"/>
</dbReference>
<dbReference type="eggNOG" id="COG0513">
    <property type="taxonomic scope" value="Bacteria"/>
</dbReference>
<dbReference type="AlphaFoldDB" id="D2QQV9"/>
<dbReference type="GO" id="GO:0003676">
    <property type="term" value="F:nucleic acid binding"/>
    <property type="evidence" value="ECO:0007669"/>
    <property type="project" value="InterPro"/>
</dbReference>
<dbReference type="InterPro" id="IPR011545">
    <property type="entry name" value="DEAD/DEAH_box_helicase_dom"/>
</dbReference>
<feature type="compositionally biased region" description="Low complexity" evidence="8">
    <location>
        <begin position="398"/>
        <end position="408"/>
    </location>
</feature>
<comment type="similarity">
    <text evidence="5 7">Belongs to the DEAD box helicase family.</text>
</comment>
<keyword evidence="3 7" id="KW-0347">Helicase</keyword>
<feature type="short sequence motif" description="Q motif" evidence="6">
    <location>
        <begin position="1"/>
        <end position="29"/>
    </location>
</feature>
<evidence type="ECO:0000256" key="6">
    <source>
        <dbReference type="PROSITE-ProRule" id="PRU00552"/>
    </source>
</evidence>
<evidence type="ECO:0000256" key="8">
    <source>
        <dbReference type="SAM" id="MobiDB-lite"/>
    </source>
</evidence>
<evidence type="ECO:0000256" key="5">
    <source>
        <dbReference type="ARBA" id="ARBA00038437"/>
    </source>
</evidence>
<dbReference type="Proteomes" id="UP000002028">
    <property type="component" value="Chromosome"/>
</dbReference>
<evidence type="ECO:0000259" key="11">
    <source>
        <dbReference type="PROSITE" id="PS51195"/>
    </source>
</evidence>
<protein>
    <submittedName>
        <fullName evidence="12">DEAD/DEAH box helicase domain protein</fullName>
    </submittedName>
</protein>
<dbReference type="PANTHER" id="PTHR47959">
    <property type="entry name" value="ATP-DEPENDENT RNA HELICASE RHLE-RELATED"/>
    <property type="match status" value="1"/>
</dbReference>
<dbReference type="InterPro" id="IPR044742">
    <property type="entry name" value="DEAD/DEAH_RhlB"/>
</dbReference>
<gene>
    <name evidence="12" type="ordered locus">Slin_1766</name>
</gene>
<feature type="compositionally biased region" description="Low complexity" evidence="8">
    <location>
        <begin position="481"/>
        <end position="494"/>
    </location>
</feature>
<keyword evidence="4 7" id="KW-0067">ATP-binding</keyword>
<dbReference type="KEGG" id="sli:Slin_1766"/>
<dbReference type="EMBL" id="CP001769">
    <property type="protein sequence ID" value="ADB37811.1"/>
    <property type="molecule type" value="Genomic_DNA"/>
</dbReference>
<evidence type="ECO:0000256" key="1">
    <source>
        <dbReference type="ARBA" id="ARBA00022741"/>
    </source>
</evidence>
<dbReference type="CDD" id="cd18787">
    <property type="entry name" value="SF2_C_DEAD"/>
    <property type="match status" value="1"/>
</dbReference>
<evidence type="ECO:0000256" key="4">
    <source>
        <dbReference type="ARBA" id="ARBA00022840"/>
    </source>
</evidence>
<dbReference type="PROSITE" id="PS51194">
    <property type="entry name" value="HELICASE_CTER"/>
    <property type="match status" value="1"/>
</dbReference>
<feature type="domain" description="Helicase ATP-binding" evidence="9">
    <location>
        <begin position="32"/>
        <end position="206"/>
    </location>
</feature>
<evidence type="ECO:0000256" key="2">
    <source>
        <dbReference type="ARBA" id="ARBA00022801"/>
    </source>
</evidence>
<keyword evidence="13" id="KW-1185">Reference proteome</keyword>
<evidence type="ECO:0000256" key="3">
    <source>
        <dbReference type="ARBA" id="ARBA00022806"/>
    </source>
</evidence>
<dbReference type="PANTHER" id="PTHR47959:SF13">
    <property type="entry name" value="ATP-DEPENDENT RNA HELICASE RHLE"/>
    <property type="match status" value="1"/>
</dbReference>
<dbReference type="GO" id="GO:0005829">
    <property type="term" value="C:cytosol"/>
    <property type="evidence" value="ECO:0007669"/>
    <property type="project" value="TreeGrafter"/>
</dbReference>
<feature type="domain" description="Helicase C-terminal" evidence="10">
    <location>
        <begin position="232"/>
        <end position="379"/>
    </location>
</feature>
<dbReference type="GO" id="GO:0005524">
    <property type="term" value="F:ATP binding"/>
    <property type="evidence" value="ECO:0007669"/>
    <property type="project" value="UniProtKB-KW"/>
</dbReference>
<dbReference type="HOGENOM" id="CLU_003041_28_3_10"/>
<reference evidence="12 13" key="1">
    <citation type="journal article" date="2010" name="Stand. Genomic Sci.">
        <title>Complete genome sequence of Spirosoma linguale type strain (1).</title>
        <authorList>
            <person name="Lail K."/>
            <person name="Sikorski J."/>
            <person name="Saunders E."/>
            <person name="Lapidus A."/>
            <person name="Glavina Del Rio T."/>
            <person name="Copeland A."/>
            <person name="Tice H."/>
            <person name="Cheng J.-F."/>
            <person name="Lucas S."/>
            <person name="Nolan M."/>
            <person name="Bruce D."/>
            <person name="Goodwin L."/>
            <person name="Pitluck S."/>
            <person name="Ivanova N."/>
            <person name="Mavromatis K."/>
            <person name="Ovchinnikova G."/>
            <person name="Pati A."/>
            <person name="Chen A."/>
            <person name="Palaniappan K."/>
            <person name="Land M."/>
            <person name="Hauser L."/>
            <person name="Chang Y.-J."/>
            <person name="Jeffries C.D."/>
            <person name="Chain P."/>
            <person name="Brettin T."/>
            <person name="Detter J.C."/>
            <person name="Schuetze A."/>
            <person name="Rohde M."/>
            <person name="Tindall B.J."/>
            <person name="Goeker M."/>
            <person name="Bristow J."/>
            <person name="Eisen J.A."/>
            <person name="Markowitz V."/>
            <person name="Hugenholtz P."/>
            <person name="Kyrpides N.C."/>
            <person name="Klenk H.-P."/>
            <person name="Chen F."/>
        </authorList>
    </citation>
    <scope>NUCLEOTIDE SEQUENCE [LARGE SCALE GENOMIC DNA]</scope>
    <source>
        <strain evidence="13">ATCC 33905 / DSM 74 / LMG 10896 / Claus 1</strain>
    </source>
</reference>
<dbReference type="STRING" id="504472.Slin_1766"/>
<feature type="compositionally biased region" description="Basic and acidic residues" evidence="8">
    <location>
        <begin position="509"/>
        <end position="527"/>
    </location>
</feature>
<feature type="region of interest" description="Disordered" evidence="8">
    <location>
        <begin position="378"/>
        <end position="535"/>
    </location>
</feature>
<dbReference type="Pfam" id="PF00270">
    <property type="entry name" value="DEAD"/>
    <property type="match status" value="1"/>
</dbReference>
<dbReference type="InterPro" id="IPR014014">
    <property type="entry name" value="RNA_helicase_DEAD_Q_motif"/>
</dbReference>
<dbReference type="GO" id="GO:0003724">
    <property type="term" value="F:RNA helicase activity"/>
    <property type="evidence" value="ECO:0007669"/>
    <property type="project" value="InterPro"/>
</dbReference>
<dbReference type="SMART" id="SM00490">
    <property type="entry name" value="HELICc"/>
    <property type="match status" value="1"/>
</dbReference>
<accession>D2QQV9</accession>
<sequence>MTFQEFNLHDDLLAGVDAMNYLKATPIQEMAIPKILAGKDLIASAQTGTGKTAAYLIPLLDKISHTAHDHTSTLILVPTRELAKQIDEQVEGFGYFVQANSIAIYGGGKGDDWDKQRKALETGADIIIATPGRLIAHMQLGYVKFDKIDYLVLDEADKMLDMGFSDDIMNIVEKIPAKRQTLLFSATMPNKIREFSKKLLTDPEEIRLAVSKPAAGIDQQFYMAFDNQKLPLLAHLIKNSTKPVQSMVLFTSRKSEVNSIVRALSKLNYEARGISSDLEQDDREVVLRDFKNKAFPILVATDVLSRGIDIDNLTHVVNYDIPRDAEDYVHRIGRTARAATTGTAITFVSDQDQNRIVSIEKLIEREVDKQAITEELGMGKSPVFDPKRFSGRRGDSSRGGSARGANAAGKGGRDGRAKRNGRRDNGSDRSGSDRSGSDRSGSDRSGSDRSQSERRNEPRNGQAPTNGAAVPAEPKAVSVNEAVLPVGGAAPAGEPSDKPKRRKKRRRGPKAEGKETGQAETPSRKSAESTPVADN</sequence>
<dbReference type="Gene3D" id="3.40.50.300">
    <property type="entry name" value="P-loop containing nucleotide triphosphate hydrolases"/>
    <property type="match status" value="2"/>
</dbReference>
<feature type="domain" description="DEAD-box RNA helicase Q" evidence="11">
    <location>
        <begin position="1"/>
        <end position="29"/>
    </location>
</feature>
<keyword evidence="2 7" id="KW-0378">Hydrolase</keyword>
<feature type="compositionally biased region" description="Basic residues" evidence="8">
    <location>
        <begin position="499"/>
        <end position="508"/>
    </location>
</feature>
<dbReference type="GO" id="GO:0016787">
    <property type="term" value="F:hydrolase activity"/>
    <property type="evidence" value="ECO:0007669"/>
    <property type="project" value="UniProtKB-KW"/>
</dbReference>
<dbReference type="InterPro" id="IPR014001">
    <property type="entry name" value="Helicase_ATP-bd"/>
</dbReference>
<evidence type="ECO:0000256" key="7">
    <source>
        <dbReference type="RuleBase" id="RU000492"/>
    </source>
</evidence>
<evidence type="ECO:0000259" key="9">
    <source>
        <dbReference type="PROSITE" id="PS51192"/>
    </source>
</evidence>
<dbReference type="SUPFAM" id="SSF52540">
    <property type="entry name" value="P-loop containing nucleoside triphosphate hydrolases"/>
    <property type="match status" value="1"/>
</dbReference>
<proteinExistence type="inferred from homology"/>
<dbReference type="PROSITE" id="PS51195">
    <property type="entry name" value="Q_MOTIF"/>
    <property type="match status" value="1"/>
</dbReference>
<organism evidence="12 13">
    <name type="scientific">Spirosoma linguale (strain ATCC 33905 / DSM 74 / LMG 10896 / Claus 1)</name>
    <dbReference type="NCBI Taxonomy" id="504472"/>
    <lineage>
        <taxon>Bacteria</taxon>
        <taxon>Pseudomonadati</taxon>
        <taxon>Bacteroidota</taxon>
        <taxon>Cytophagia</taxon>
        <taxon>Cytophagales</taxon>
        <taxon>Cytophagaceae</taxon>
        <taxon>Spirosoma</taxon>
    </lineage>
</organism>
<evidence type="ECO:0000313" key="12">
    <source>
        <dbReference type="EMBL" id="ADB37811.1"/>
    </source>
</evidence>
<name>D2QQV9_SPILD</name>
<feature type="compositionally biased region" description="Basic and acidic residues" evidence="8">
    <location>
        <begin position="385"/>
        <end position="396"/>
    </location>
</feature>
<dbReference type="InterPro" id="IPR027417">
    <property type="entry name" value="P-loop_NTPase"/>
</dbReference>
<dbReference type="PROSITE" id="PS00039">
    <property type="entry name" value="DEAD_ATP_HELICASE"/>
    <property type="match status" value="1"/>
</dbReference>
<dbReference type="InterPro" id="IPR050079">
    <property type="entry name" value="DEAD_box_RNA_helicase"/>
</dbReference>
<dbReference type="Pfam" id="PF00271">
    <property type="entry name" value="Helicase_C"/>
    <property type="match status" value="1"/>
</dbReference>
<keyword evidence="1 7" id="KW-0547">Nucleotide-binding</keyword>
<dbReference type="InterPro" id="IPR001650">
    <property type="entry name" value="Helicase_C-like"/>
</dbReference>
<dbReference type="InterPro" id="IPR000629">
    <property type="entry name" value="RNA-helicase_DEAD-box_CS"/>
</dbReference>
<evidence type="ECO:0000313" key="13">
    <source>
        <dbReference type="Proteomes" id="UP000002028"/>
    </source>
</evidence>